<dbReference type="EMBL" id="BJYU01000042">
    <property type="protein sequence ID" value="GEO15486.1"/>
    <property type="molecule type" value="Genomic_DNA"/>
</dbReference>
<dbReference type="Pfam" id="PF00392">
    <property type="entry name" value="GntR"/>
    <property type="match status" value="1"/>
</dbReference>
<keyword evidence="2" id="KW-0238">DNA-binding</keyword>
<dbReference type="GO" id="GO:0003677">
    <property type="term" value="F:DNA binding"/>
    <property type="evidence" value="ECO:0007669"/>
    <property type="project" value="UniProtKB-KW"/>
</dbReference>
<dbReference type="AlphaFoldDB" id="A0A512BU30"/>
<proteinExistence type="predicted"/>
<name>A0A512BU30_9HYPH</name>
<dbReference type="OrthoDB" id="7768882at2"/>
<keyword evidence="1" id="KW-0805">Transcription regulation</keyword>
<sequence>MISARRAPRSEPKLREQAYDAFTYHLLQSDIKPGQFITQRELVALTGQPLGAIRELIPRLEAEGLIVTVPRRGLQVLPLDISLIRNAFQFRLILEREAITSFCQTASDSRIEQIELAHRAIVTSAQEGPTEEIVAEAQKVDREFHEAVIDDLNNEIISKAYRVNWIKVRLIRQNETSMDKDLVLPVMREHLVIIAAIKARDVVAATEAASAHIMNARARALRME</sequence>
<dbReference type="PROSITE" id="PS50949">
    <property type="entry name" value="HTH_GNTR"/>
    <property type="match status" value="1"/>
</dbReference>
<dbReference type="GO" id="GO:0003700">
    <property type="term" value="F:DNA-binding transcription factor activity"/>
    <property type="evidence" value="ECO:0007669"/>
    <property type="project" value="InterPro"/>
</dbReference>
<dbReference type="SUPFAM" id="SSF46785">
    <property type="entry name" value="Winged helix' DNA-binding domain"/>
    <property type="match status" value="1"/>
</dbReference>
<evidence type="ECO:0000256" key="1">
    <source>
        <dbReference type="ARBA" id="ARBA00023015"/>
    </source>
</evidence>
<dbReference type="InterPro" id="IPR036390">
    <property type="entry name" value="WH_DNA-bd_sf"/>
</dbReference>
<keyword evidence="6" id="KW-1185">Reference proteome</keyword>
<feature type="domain" description="HTH gntR-type" evidence="4">
    <location>
        <begin position="12"/>
        <end position="79"/>
    </location>
</feature>
<gene>
    <name evidence="5" type="ORF">MAE02_31820</name>
</gene>
<dbReference type="PANTHER" id="PTHR43537">
    <property type="entry name" value="TRANSCRIPTIONAL REGULATOR, GNTR FAMILY"/>
    <property type="match status" value="1"/>
</dbReference>
<evidence type="ECO:0000256" key="3">
    <source>
        <dbReference type="ARBA" id="ARBA00023163"/>
    </source>
</evidence>
<dbReference type="SMART" id="SM00895">
    <property type="entry name" value="FCD"/>
    <property type="match status" value="1"/>
</dbReference>
<organism evidence="5 6">
    <name type="scientific">Microvirga aerophila</name>
    <dbReference type="NCBI Taxonomy" id="670291"/>
    <lineage>
        <taxon>Bacteria</taxon>
        <taxon>Pseudomonadati</taxon>
        <taxon>Pseudomonadota</taxon>
        <taxon>Alphaproteobacteria</taxon>
        <taxon>Hyphomicrobiales</taxon>
        <taxon>Methylobacteriaceae</taxon>
        <taxon>Microvirga</taxon>
    </lineage>
</organism>
<dbReference type="InterPro" id="IPR036388">
    <property type="entry name" value="WH-like_DNA-bd_sf"/>
</dbReference>
<protein>
    <submittedName>
        <fullName evidence="5">GntR family transcriptional regulator</fullName>
    </submittedName>
</protein>
<keyword evidence="3" id="KW-0804">Transcription</keyword>
<comment type="caution">
    <text evidence="5">The sequence shown here is derived from an EMBL/GenBank/DDBJ whole genome shotgun (WGS) entry which is preliminary data.</text>
</comment>
<dbReference type="InterPro" id="IPR011711">
    <property type="entry name" value="GntR_C"/>
</dbReference>
<dbReference type="PANTHER" id="PTHR43537:SF45">
    <property type="entry name" value="GNTR FAMILY REGULATORY PROTEIN"/>
    <property type="match status" value="1"/>
</dbReference>
<dbReference type="Gene3D" id="1.10.10.10">
    <property type="entry name" value="Winged helix-like DNA-binding domain superfamily/Winged helix DNA-binding domain"/>
    <property type="match status" value="1"/>
</dbReference>
<dbReference type="SUPFAM" id="SSF48008">
    <property type="entry name" value="GntR ligand-binding domain-like"/>
    <property type="match status" value="1"/>
</dbReference>
<dbReference type="InterPro" id="IPR000524">
    <property type="entry name" value="Tscrpt_reg_HTH_GntR"/>
</dbReference>
<reference evidence="5 6" key="1">
    <citation type="submission" date="2019-07" db="EMBL/GenBank/DDBJ databases">
        <title>Whole genome shotgun sequence of Microvirga aerophila NBRC 106136.</title>
        <authorList>
            <person name="Hosoyama A."/>
            <person name="Uohara A."/>
            <person name="Ohji S."/>
            <person name="Ichikawa N."/>
        </authorList>
    </citation>
    <scope>NUCLEOTIDE SEQUENCE [LARGE SCALE GENOMIC DNA]</scope>
    <source>
        <strain evidence="5 6">NBRC 106136</strain>
    </source>
</reference>
<dbReference type="InterPro" id="IPR008920">
    <property type="entry name" value="TF_FadR/GntR_C"/>
</dbReference>
<evidence type="ECO:0000259" key="4">
    <source>
        <dbReference type="PROSITE" id="PS50949"/>
    </source>
</evidence>
<dbReference type="Pfam" id="PF07729">
    <property type="entry name" value="FCD"/>
    <property type="match status" value="1"/>
</dbReference>
<dbReference type="RefSeq" id="WP_114187645.1">
    <property type="nucleotide sequence ID" value="NZ_BJYU01000042.1"/>
</dbReference>
<evidence type="ECO:0000313" key="5">
    <source>
        <dbReference type="EMBL" id="GEO15486.1"/>
    </source>
</evidence>
<evidence type="ECO:0000313" key="6">
    <source>
        <dbReference type="Proteomes" id="UP000321085"/>
    </source>
</evidence>
<dbReference type="Proteomes" id="UP000321085">
    <property type="component" value="Unassembled WGS sequence"/>
</dbReference>
<accession>A0A512BU30</accession>
<evidence type="ECO:0000256" key="2">
    <source>
        <dbReference type="ARBA" id="ARBA00023125"/>
    </source>
</evidence>
<dbReference type="Gene3D" id="1.20.120.530">
    <property type="entry name" value="GntR ligand-binding domain-like"/>
    <property type="match status" value="1"/>
</dbReference>